<evidence type="ECO:0000256" key="1">
    <source>
        <dbReference type="ARBA" id="ARBA00022478"/>
    </source>
</evidence>
<dbReference type="Gene3D" id="2.30.150.10">
    <property type="entry name" value="DNA-directed RNA polymerase, beta subunit, external 1 domain"/>
    <property type="match status" value="1"/>
</dbReference>
<dbReference type="InterPro" id="IPR007120">
    <property type="entry name" value="DNA-dir_RNAP_su2_dom"/>
</dbReference>
<protein>
    <recommendedName>
        <fullName evidence="6 8">DNA-directed RNA polymerase subunit beta</fullName>
        <shortName evidence="6">RNAP subunit beta</shortName>
        <ecNumber evidence="6 8">2.7.7.6</ecNumber>
    </recommendedName>
    <alternativeName>
        <fullName evidence="6">RNA polymerase subunit beta</fullName>
    </alternativeName>
    <alternativeName>
        <fullName evidence="6">Transcriptase subunit beta</fullName>
    </alternativeName>
</protein>
<evidence type="ECO:0000313" key="16">
    <source>
        <dbReference type="EMBL" id="AMU86371.1"/>
    </source>
</evidence>
<keyword evidence="3 6" id="KW-0548">Nucleotidyltransferase</keyword>
<keyword evidence="4 6" id="KW-0804">Transcription</keyword>
<organism evidence="16 17">
    <name type="scientific">Dehalococcoides mccartyi</name>
    <dbReference type="NCBI Taxonomy" id="61435"/>
    <lineage>
        <taxon>Bacteria</taxon>
        <taxon>Bacillati</taxon>
        <taxon>Chloroflexota</taxon>
        <taxon>Dehalococcoidia</taxon>
        <taxon>Dehalococcoidales</taxon>
        <taxon>Dehalococcoidaceae</taxon>
        <taxon>Dehalococcoides</taxon>
    </lineage>
</organism>
<dbReference type="Pfam" id="PF04561">
    <property type="entry name" value="RNA_pol_Rpb2_2"/>
    <property type="match status" value="1"/>
</dbReference>
<evidence type="ECO:0000256" key="8">
    <source>
        <dbReference type="RuleBase" id="RU363031"/>
    </source>
</evidence>
<evidence type="ECO:0000259" key="13">
    <source>
        <dbReference type="Pfam" id="PF04563"/>
    </source>
</evidence>
<evidence type="ECO:0000256" key="9">
    <source>
        <dbReference type="SAM" id="MobiDB-lite"/>
    </source>
</evidence>
<evidence type="ECO:0000259" key="14">
    <source>
        <dbReference type="Pfam" id="PF04565"/>
    </source>
</evidence>
<keyword evidence="2 6" id="KW-0808">Transferase</keyword>
<dbReference type="GO" id="GO:0032549">
    <property type="term" value="F:ribonucleoside binding"/>
    <property type="evidence" value="ECO:0007669"/>
    <property type="project" value="InterPro"/>
</dbReference>
<sequence>MVSMLPKADAATGVIRKSYAQLPEVVNVPNLIEMQLQSFVWFQEEGLRELIEEISPIKDFVGNRLELEFIGYEFREPRLSEYECTQRDQTYSVPLYVKARLIVKTTGEIKEPFDLFFGDIPLMTALGTFITSGTERVVVSQLLRSPGVYFTISDDPATGRPLCHTNLIPSRGAWLEFETSNRDVISVKIDGRRKIPVSTLLRAIGYSDDLDILNLFEVIDNDPERHYIQSSIDRDPLVKDEISALIDIYSRLRPGDPPNADNARKLINEMFFDPQHYDLGKVGRYKVNRRLELPSREVGENRALTREDIVAIIQRIIMVNNGQDTPDDIDHLGNRRIRTVGELVQNQFRIGLVRLERVARERMSIVNLEMVTPSALVNIRPVVSAVKEFFGGSQLSQFMDQTNPLAEITNKRRLSAMGPGGLSRERAGFDVRDVHYSHYGRICPIETPEGPNIGLIGSLATYSRINRYGFVETPYRKVYSKLKNNDKKLVGLKLKIEISEKGKVLAAAGSTISEDSFKLISKLPECDISVMPFVSAEVKYMPADEEDRYIIAQANTRLDEKGYFLDDRIEARSAERYVVEPPDKIDYMDVSPKQIFSVAASLIPFLEHDDANRALMGANMQRQAVPLLRAEAPMVATGMEREAARYSGQVIFAKHAGVASSVTSEKIIIRTAEGGHDEYLLKKFVRTNQGTCINQHAIINKGQKIAAGQVLADSSATENGELALGQNCVVAFMSWQGFNYEDAIILSERLVREDAFTSIHITKHELEARDTKLGVEEITRDIPNVGEESLRELDEDGIIRIGAEVGPDDILVGKITPKGETELSAEEKLLRAIFGEKAREVKDTSLRMPHGEWGKVINVRIFSRDSGDDLPARVNKWVQVWVAQKRKVSVGDKLAGRHGNKGVISIIAPVEDMPYLPDGTPVDVVLNPIGVPSRMNLGQILETHLGWAGHLLGFRVATPVFDGADDTVIEDALARSWLSAKAGAIDMSPENKRPSADAHKAIEWIKQQGFDGKKIFDEKHPGLAKEVSLKLWLKDMGVDASALSGAELEKKAYDVSSQSRLPSPIVGKSVLRDGRTGETFDQPVTVGNMYILKLIHLVEDKVHARATGPYSLISQQPLGGKAQFGGQRFGEMEVWAMYAYGTAHNLQEMLTIKSDDIAGRAKAYESIVKGEDVLQPGVPESFKVLVKELQSLGLAVEVINEEVKIAPSEKVSSLNEGNLPASDEISAEILPETLYANTEDISEDSMMSVIDADDQDLVVSSNDEEVSENDERS</sequence>
<dbReference type="Proteomes" id="UP000076394">
    <property type="component" value="Chromosome"/>
</dbReference>
<dbReference type="AlphaFoldDB" id="A0A142V9U0"/>
<dbReference type="InterPro" id="IPR037033">
    <property type="entry name" value="DNA-dir_RNAP_su2_hyb_sf"/>
</dbReference>
<evidence type="ECO:0000259" key="15">
    <source>
        <dbReference type="Pfam" id="PF10385"/>
    </source>
</evidence>
<feature type="domain" description="RNA polymerase beta subunit protrusion" evidence="13">
    <location>
        <begin position="30"/>
        <end position="382"/>
    </location>
</feature>
<dbReference type="Gene3D" id="3.90.1110.10">
    <property type="entry name" value="RNA polymerase Rpb2, domain 2"/>
    <property type="match status" value="1"/>
</dbReference>
<feature type="domain" description="DNA-directed RNA polymerase beta subunit external 1" evidence="15">
    <location>
        <begin position="534"/>
        <end position="591"/>
    </location>
</feature>
<dbReference type="Pfam" id="PF00562">
    <property type="entry name" value="RNA_pol_Rpb2_6"/>
    <property type="match status" value="2"/>
</dbReference>
<dbReference type="NCBIfam" id="NF001616">
    <property type="entry name" value="PRK00405.1"/>
    <property type="match status" value="1"/>
</dbReference>
<dbReference type="EC" id="2.7.7.6" evidence="6 8"/>
<dbReference type="Pfam" id="PF04560">
    <property type="entry name" value="RNA_pol_Rpb2_7"/>
    <property type="match status" value="1"/>
</dbReference>
<dbReference type="RefSeq" id="WP_034376641.1">
    <property type="nucleotide sequence ID" value="NZ_CP011127.1"/>
</dbReference>
<dbReference type="InterPro" id="IPR007645">
    <property type="entry name" value="RNA_pol_Rpb2_3"/>
</dbReference>
<comment type="function">
    <text evidence="6 8">DNA-dependent RNA polymerase catalyzes the transcription of DNA into RNA using the four ribonucleoside triphosphates as substrates.</text>
</comment>
<evidence type="ECO:0000256" key="2">
    <source>
        <dbReference type="ARBA" id="ARBA00022679"/>
    </source>
</evidence>
<dbReference type="GO" id="GO:0003899">
    <property type="term" value="F:DNA-directed RNA polymerase activity"/>
    <property type="evidence" value="ECO:0007669"/>
    <property type="project" value="UniProtKB-UniRule"/>
</dbReference>
<dbReference type="Pfam" id="PF10385">
    <property type="entry name" value="RNA_pol_Rpb2_45"/>
    <property type="match status" value="1"/>
</dbReference>
<dbReference type="HAMAP" id="MF_01321">
    <property type="entry name" value="RNApol_bact_RpoB"/>
    <property type="match status" value="1"/>
</dbReference>
<evidence type="ECO:0000259" key="12">
    <source>
        <dbReference type="Pfam" id="PF04561"/>
    </source>
</evidence>
<dbReference type="PROSITE" id="PS01166">
    <property type="entry name" value="RNA_POL_BETA"/>
    <property type="match status" value="1"/>
</dbReference>
<evidence type="ECO:0000259" key="10">
    <source>
        <dbReference type="Pfam" id="PF00562"/>
    </source>
</evidence>
<feature type="region of interest" description="Disordered" evidence="9">
    <location>
        <begin position="1252"/>
        <end position="1273"/>
    </location>
</feature>
<dbReference type="Gene3D" id="3.90.1800.10">
    <property type="entry name" value="RNA polymerase alpha subunit dimerisation domain"/>
    <property type="match status" value="1"/>
</dbReference>
<evidence type="ECO:0000256" key="5">
    <source>
        <dbReference type="ARBA" id="ARBA00048552"/>
    </source>
</evidence>
<dbReference type="InterPro" id="IPR042107">
    <property type="entry name" value="DNA-dir_RNA_pol_bsu_ext_1_sf"/>
</dbReference>
<comment type="catalytic activity">
    <reaction evidence="5 6 8">
        <text>RNA(n) + a ribonucleoside 5'-triphosphate = RNA(n+1) + diphosphate</text>
        <dbReference type="Rhea" id="RHEA:21248"/>
        <dbReference type="Rhea" id="RHEA-COMP:14527"/>
        <dbReference type="Rhea" id="RHEA-COMP:17342"/>
        <dbReference type="ChEBI" id="CHEBI:33019"/>
        <dbReference type="ChEBI" id="CHEBI:61557"/>
        <dbReference type="ChEBI" id="CHEBI:140395"/>
        <dbReference type="EC" id="2.7.7.6"/>
    </reaction>
</comment>
<dbReference type="InterPro" id="IPR007644">
    <property type="entry name" value="RNA_pol_bsu_protrusion"/>
</dbReference>
<dbReference type="EMBL" id="CP011127">
    <property type="protein sequence ID" value="AMU86371.1"/>
    <property type="molecule type" value="Genomic_DNA"/>
</dbReference>
<dbReference type="Gene3D" id="3.90.1100.10">
    <property type="match status" value="2"/>
</dbReference>
<reference evidence="16 17" key="1">
    <citation type="submission" date="2015-03" db="EMBL/GenBank/DDBJ databases">
        <title>Genomic characterization of Dehalococcoides mccartyi strain 11a5, an unusal plasmid-containing chloroethene dechlorinator.</title>
        <authorList>
            <person name="Zhao S."/>
            <person name="Ding C."/>
            <person name="He J."/>
        </authorList>
    </citation>
    <scope>NUCLEOTIDE SEQUENCE [LARGE SCALE GENOMIC DNA]</scope>
    <source>
        <strain evidence="16 17">11a5</strain>
    </source>
</reference>
<evidence type="ECO:0000256" key="3">
    <source>
        <dbReference type="ARBA" id="ARBA00022695"/>
    </source>
</evidence>
<dbReference type="OrthoDB" id="9803954at2"/>
<dbReference type="Pfam" id="PF04565">
    <property type="entry name" value="RNA_pol_Rpb2_3"/>
    <property type="match status" value="1"/>
</dbReference>
<feature type="domain" description="RNA polymerase Rpb2" evidence="11">
    <location>
        <begin position="1125"/>
        <end position="1200"/>
    </location>
</feature>
<dbReference type="InterPro" id="IPR015712">
    <property type="entry name" value="DNA-dir_RNA_pol_su2"/>
</dbReference>
<comment type="similarity">
    <text evidence="6 7">Belongs to the RNA polymerase beta chain family.</text>
</comment>
<dbReference type="Gene3D" id="2.40.270.10">
    <property type="entry name" value="DNA-directed RNA polymerase, subunit 2, domain 6"/>
    <property type="match status" value="2"/>
</dbReference>
<evidence type="ECO:0000256" key="6">
    <source>
        <dbReference type="HAMAP-Rule" id="MF_01321"/>
    </source>
</evidence>
<dbReference type="GO" id="GO:0000428">
    <property type="term" value="C:DNA-directed RNA polymerase complex"/>
    <property type="evidence" value="ECO:0007669"/>
    <property type="project" value="UniProtKB-KW"/>
</dbReference>
<dbReference type="InterPro" id="IPR037034">
    <property type="entry name" value="RNA_pol_Rpb2_2_sf"/>
</dbReference>
<dbReference type="CDD" id="cd00653">
    <property type="entry name" value="RNA_pol_B_RPB2"/>
    <property type="match status" value="1"/>
</dbReference>
<dbReference type="GO" id="GO:0006351">
    <property type="term" value="P:DNA-templated transcription"/>
    <property type="evidence" value="ECO:0007669"/>
    <property type="project" value="UniProtKB-UniRule"/>
</dbReference>
<dbReference type="InterPro" id="IPR019462">
    <property type="entry name" value="DNA-dir_RNA_pol_bsu_external_1"/>
</dbReference>
<name>A0A142V9U0_9CHLR</name>
<accession>A0A142V9U0</accession>
<dbReference type="InterPro" id="IPR007641">
    <property type="entry name" value="RNA_pol_Rpb2_7"/>
</dbReference>
<dbReference type="SUPFAM" id="SSF64484">
    <property type="entry name" value="beta and beta-prime subunits of DNA dependent RNA-polymerase"/>
    <property type="match status" value="1"/>
</dbReference>
<evidence type="ECO:0000256" key="7">
    <source>
        <dbReference type="RuleBase" id="RU000434"/>
    </source>
</evidence>
<feature type="domain" description="DNA-directed RNA polymerase subunit 2 hybrid-binding" evidence="10">
    <location>
        <begin position="653"/>
        <end position="977"/>
    </location>
</feature>
<dbReference type="InterPro" id="IPR010243">
    <property type="entry name" value="RNA_pol_bsu_bac"/>
</dbReference>
<dbReference type="Pfam" id="PF04563">
    <property type="entry name" value="RNA_pol_Rpb2_1"/>
    <property type="match status" value="1"/>
</dbReference>
<keyword evidence="1 6" id="KW-0240">DNA-directed RNA polymerase</keyword>
<comment type="subunit">
    <text evidence="6 8">The RNAP catalytic core consists of 2 alpha, 1 beta, 1 beta' and 1 omega subunit. When a sigma factor is associated with the core the holoenzyme is formed, which can initiate transcription.</text>
</comment>
<gene>
    <name evidence="6" type="primary">rpoB</name>
    <name evidence="16" type="ORF">Dm11a5_0545</name>
</gene>
<proteinExistence type="inferred from homology"/>
<dbReference type="PANTHER" id="PTHR20856">
    <property type="entry name" value="DNA-DIRECTED RNA POLYMERASE I SUBUNIT 2"/>
    <property type="match status" value="1"/>
</dbReference>
<feature type="domain" description="DNA-directed RNA polymerase subunit 2 hybrid-binding" evidence="10">
    <location>
        <begin position="1049"/>
        <end position="1123"/>
    </location>
</feature>
<dbReference type="GO" id="GO:0003677">
    <property type="term" value="F:DNA binding"/>
    <property type="evidence" value="ECO:0007669"/>
    <property type="project" value="UniProtKB-UniRule"/>
</dbReference>
<feature type="domain" description="RNA polymerase Rpb2" evidence="14">
    <location>
        <begin position="397"/>
        <end position="465"/>
    </location>
</feature>
<feature type="domain" description="RNA polymerase Rpb2" evidence="12">
    <location>
        <begin position="144"/>
        <end position="338"/>
    </location>
</feature>
<dbReference type="InterPro" id="IPR007121">
    <property type="entry name" value="RNA_pol_bsu_CS"/>
</dbReference>
<evidence type="ECO:0000259" key="11">
    <source>
        <dbReference type="Pfam" id="PF04560"/>
    </source>
</evidence>
<dbReference type="PATRIC" id="fig|61435.13.peg.573"/>
<evidence type="ECO:0000313" key="17">
    <source>
        <dbReference type="Proteomes" id="UP000076394"/>
    </source>
</evidence>
<dbReference type="Gene3D" id="2.40.50.100">
    <property type="match status" value="1"/>
</dbReference>
<evidence type="ECO:0000256" key="4">
    <source>
        <dbReference type="ARBA" id="ARBA00023163"/>
    </source>
</evidence>
<dbReference type="InterPro" id="IPR007642">
    <property type="entry name" value="RNA_pol_Rpb2_2"/>
</dbReference>